<protein>
    <submittedName>
        <fullName evidence="2">Uncharacterized protein</fullName>
    </submittedName>
</protein>
<evidence type="ECO:0000313" key="3">
    <source>
        <dbReference type="Proteomes" id="UP000315403"/>
    </source>
</evidence>
<organism evidence="2 3">
    <name type="scientific">Acidithiobacillus thiooxidans ATCC 19377</name>
    <dbReference type="NCBI Taxonomy" id="637390"/>
    <lineage>
        <taxon>Bacteria</taxon>
        <taxon>Pseudomonadati</taxon>
        <taxon>Pseudomonadota</taxon>
        <taxon>Acidithiobacillia</taxon>
        <taxon>Acidithiobacillales</taxon>
        <taxon>Acidithiobacillaceae</taxon>
        <taxon>Acidithiobacillus</taxon>
    </lineage>
</organism>
<dbReference type="AlphaFoldDB" id="A0A543Q4E1"/>
<dbReference type="EMBL" id="SZUV01000001">
    <property type="protein sequence ID" value="TQN51148.1"/>
    <property type="molecule type" value="Genomic_DNA"/>
</dbReference>
<comment type="caution">
    <text evidence="2">The sequence shown here is derived from an EMBL/GenBank/DDBJ whole genome shotgun (WGS) entry which is preliminary data.</text>
</comment>
<reference evidence="2 3" key="1">
    <citation type="submission" date="2019-03" db="EMBL/GenBank/DDBJ databases">
        <title>New insights into Acidothiobacillus thiooxidans sulfur metabolism through coupled gene expression, solution geochemistry, microscopy and spectroscopy analyses.</title>
        <authorList>
            <person name="Camacho D."/>
            <person name="Frazao R."/>
            <person name="Fouillen A."/>
            <person name="Nanci A."/>
            <person name="Lang B.F."/>
            <person name="Apte S.C."/>
            <person name="Baron C."/>
            <person name="Warren L.A."/>
        </authorList>
    </citation>
    <scope>NUCLEOTIDE SEQUENCE [LARGE SCALE GENOMIC DNA]</scope>
    <source>
        <strain evidence="2 3">ATCC 19377</strain>
    </source>
</reference>
<evidence type="ECO:0000256" key="1">
    <source>
        <dbReference type="SAM" id="SignalP"/>
    </source>
</evidence>
<dbReference type="RefSeq" id="WP_142087095.1">
    <property type="nucleotide sequence ID" value="NZ_SZUV01000001.1"/>
</dbReference>
<dbReference type="Proteomes" id="UP000315403">
    <property type="component" value="Unassembled WGS sequence"/>
</dbReference>
<proteinExistence type="predicted"/>
<evidence type="ECO:0000313" key="2">
    <source>
        <dbReference type="EMBL" id="TQN51148.1"/>
    </source>
</evidence>
<gene>
    <name evidence="2" type="ORF">DLNHIDIE_01016</name>
</gene>
<accession>A0A543Q4E1</accession>
<feature type="chain" id="PRO_5022204085" evidence="1">
    <location>
        <begin position="32"/>
        <end position="181"/>
    </location>
</feature>
<name>A0A543Q4E1_ACITH</name>
<feature type="signal peptide" evidence="1">
    <location>
        <begin position="1"/>
        <end position="31"/>
    </location>
</feature>
<keyword evidence="1" id="KW-0732">Signal</keyword>
<sequence>MQYLLRAHKVMKSIFVSVVVACTVVLSTAAAGQTTWVPHDWKYIGYVTPTVLAAQHTDRAKVFIDPNFLLQNNSATRFAYWMKVDWFGNMGNSVFLEFTDCTNNYGGTIFSKPMGSRWISLPLSTLKSLRKFARDSKNNGANANIKLLTIEQNLATEGLLGTANLHGRNALGIAARYVCYK</sequence>